<feature type="compositionally biased region" description="Low complexity" evidence="1">
    <location>
        <begin position="43"/>
        <end position="60"/>
    </location>
</feature>
<name>A0A1G4WJV3_9MYCO</name>
<evidence type="ECO:0000313" key="5">
    <source>
        <dbReference type="Proteomes" id="UP000199707"/>
    </source>
</evidence>
<evidence type="ECO:0000313" key="3">
    <source>
        <dbReference type="EMBL" id="QNJ93493.1"/>
    </source>
</evidence>
<organism evidence="4 5">
    <name type="scientific">Mycolicibacterium fluoranthenivorans</name>
    <dbReference type="NCBI Taxonomy" id="258505"/>
    <lineage>
        <taxon>Bacteria</taxon>
        <taxon>Bacillati</taxon>
        <taxon>Actinomycetota</taxon>
        <taxon>Actinomycetes</taxon>
        <taxon>Mycobacteriales</taxon>
        <taxon>Mycobacteriaceae</taxon>
        <taxon>Mycolicibacterium</taxon>
    </lineage>
</organism>
<evidence type="ECO:0000259" key="2">
    <source>
        <dbReference type="Pfam" id="PF05305"/>
    </source>
</evidence>
<protein>
    <submittedName>
        <fullName evidence="3">DUF732 domain-containing protein</fullName>
    </submittedName>
</protein>
<sequence>MGTRQGVIAIAAATGALVVVGGATLAALHLQSDETPGSPHPSQPATTASPSPSSGLAPGALAEYDQQLVTSLRSHGLSIANPSMTARDAHLICARLQHGQSVAEVKRDYTQVSQGDSAVADLFVSTVMQIYPSCP</sequence>
<dbReference type="Pfam" id="PF05305">
    <property type="entry name" value="DUF732"/>
    <property type="match status" value="1"/>
</dbReference>
<evidence type="ECO:0000256" key="1">
    <source>
        <dbReference type="SAM" id="MobiDB-lite"/>
    </source>
</evidence>
<dbReference type="RefSeq" id="WP_090359392.1">
    <property type="nucleotide sequence ID" value="NZ_CP059894.1"/>
</dbReference>
<dbReference type="Proteomes" id="UP000515498">
    <property type="component" value="Chromosome"/>
</dbReference>
<dbReference type="EMBL" id="CP059894">
    <property type="protein sequence ID" value="QNJ93493.1"/>
    <property type="molecule type" value="Genomic_DNA"/>
</dbReference>
<evidence type="ECO:0000313" key="4">
    <source>
        <dbReference type="EMBL" id="SCX24328.1"/>
    </source>
</evidence>
<proteinExistence type="predicted"/>
<dbReference type="EMBL" id="FMUB01000007">
    <property type="protein sequence ID" value="SCX24328.1"/>
    <property type="molecule type" value="Genomic_DNA"/>
</dbReference>
<dbReference type="KEGG" id="mflu:HZU40_03875"/>
<accession>A0A1G4WJV3</accession>
<evidence type="ECO:0000313" key="6">
    <source>
        <dbReference type="Proteomes" id="UP000515498"/>
    </source>
</evidence>
<reference evidence="4" key="1">
    <citation type="submission" date="2016-10" db="EMBL/GenBank/DDBJ databases">
        <authorList>
            <person name="de Groot N.N."/>
        </authorList>
    </citation>
    <scope>NUCLEOTIDE SEQUENCE [LARGE SCALE GENOMIC DNA]</scope>
    <source>
        <strain evidence="4">UNC267MFSha1.1M11</strain>
    </source>
</reference>
<dbReference type="AlphaFoldDB" id="A0A1G4WJV3"/>
<reference evidence="5" key="2">
    <citation type="submission" date="2016-10" db="EMBL/GenBank/DDBJ databases">
        <authorList>
            <person name="Varghese N."/>
            <person name="Submissions S."/>
        </authorList>
    </citation>
    <scope>NUCLEOTIDE SEQUENCE [LARGE SCALE GENOMIC DNA]</scope>
    <source>
        <strain evidence="5">UNC267MFSha1.1M11</strain>
    </source>
</reference>
<dbReference type="Proteomes" id="UP000199707">
    <property type="component" value="Unassembled WGS sequence"/>
</dbReference>
<reference evidence="3 6" key="3">
    <citation type="submission" date="2020-07" db="EMBL/GenBank/DDBJ databases">
        <title>Draft genome sequence of four isobutane-metabolizing strains capable of cometabolically degrading diverse ether contaminants.</title>
        <authorList>
            <person name="Chen W."/>
            <person name="Faulkner N."/>
            <person name="Smith C."/>
            <person name="Hyman M."/>
        </authorList>
    </citation>
    <scope>NUCLEOTIDE SEQUENCE [LARGE SCALE GENOMIC DNA]</scope>
    <source>
        <strain evidence="3 6">2A</strain>
    </source>
</reference>
<feature type="region of interest" description="Disordered" evidence="1">
    <location>
        <begin position="30"/>
        <end position="60"/>
    </location>
</feature>
<feature type="domain" description="DUF732" evidence="2">
    <location>
        <begin position="65"/>
        <end position="135"/>
    </location>
</feature>
<gene>
    <name evidence="3" type="ORF">HZU40_03875</name>
    <name evidence="4" type="ORF">SAMN02799620_03659</name>
</gene>
<dbReference type="InterPro" id="IPR007969">
    <property type="entry name" value="DUF732"/>
</dbReference>
<dbReference type="STRING" id="1502745.SAMN02799620_03659"/>